<reference evidence="2 3" key="1">
    <citation type="submission" date="2022-07" db="EMBL/GenBank/DDBJ databases">
        <title>Novel species in genus cellulomonas.</title>
        <authorList>
            <person name="Ye L."/>
        </authorList>
    </citation>
    <scope>NUCLEOTIDE SEQUENCE [LARGE SCALE GENOMIC DNA]</scope>
    <source>
        <strain evidence="3">zg-Y908</strain>
    </source>
</reference>
<dbReference type="Proteomes" id="UP001317322">
    <property type="component" value="Chromosome"/>
</dbReference>
<feature type="chain" id="PRO_5047548165" description="Lipoprotein" evidence="1">
    <location>
        <begin position="32"/>
        <end position="177"/>
    </location>
</feature>
<evidence type="ECO:0000256" key="1">
    <source>
        <dbReference type="SAM" id="SignalP"/>
    </source>
</evidence>
<protein>
    <recommendedName>
        <fullName evidence="4">Lipoprotein</fullName>
    </recommendedName>
</protein>
<keyword evidence="3" id="KW-1185">Reference proteome</keyword>
<evidence type="ECO:0000313" key="3">
    <source>
        <dbReference type="Proteomes" id="UP001317322"/>
    </source>
</evidence>
<sequence length="177" mass="18429">MRTPTAARRRTPWTAAPLLCAVLLTGCTGGAAQTPGTEPTPTPTATSAELSVEAAPDVPAGDGGPVDSFRTWLAASRTPDVETACGYMTPELAQSMVDEITAQGFPGITDCASLIEMTAGLYAAVGQSAETVVELREQTDEQAVLHVVYVEGSSCGRIVLAPADGRWVLTERSTEEC</sequence>
<dbReference type="RefSeq" id="WP_227564596.1">
    <property type="nucleotide sequence ID" value="NZ_CP101989.1"/>
</dbReference>
<evidence type="ECO:0008006" key="4">
    <source>
        <dbReference type="Google" id="ProtNLM"/>
    </source>
</evidence>
<keyword evidence="1" id="KW-0732">Signal</keyword>
<feature type="signal peptide" evidence="1">
    <location>
        <begin position="1"/>
        <end position="31"/>
    </location>
</feature>
<proteinExistence type="predicted"/>
<name>A0ABY5K704_9CELL</name>
<dbReference type="PROSITE" id="PS51257">
    <property type="entry name" value="PROKAR_LIPOPROTEIN"/>
    <property type="match status" value="1"/>
</dbReference>
<dbReference type="EMBL" id="CP101989">
    <property type="protein sequence ID" value="UUI66229.1"/>
    <property type="molecule type" value="Genomic_DNA"/>
</dbReference>
<gene>
    <name evidence="2" type="ORF">NP075_05800</name>
</gene>
<organism evidence="2 3">
    <name type="scientific">Cellulomonas wangsupingiae</name>
    <dbReference type="NCBI Taxonomy" id="2968085"/>
    <lineage>
        <taxon>Bacteria</taxon>
        <taxon>Bacillati</taxon>
        <taxon>Actinomycetota</taxon>
        <taxon>Actinomycetes</taxon>
        <taxon>Micrococcales</taxon>
        <taxon>Cellulomonadaceae</taxon>
        <taxon>Cellulomonas</taxon>
    </lineage>
</organism>
<accession>A0ABY5K704</accession>
<evidence type="ECO:0000313" key="2">
    <source>
        <dbReference type="EMBL" id="UUI66229.1"/>
    </source>
</evidence>